<organism evidence="4 5">
    <name type="scientific">Seminavis robusta</name>
    <dbReference type="NCBI Taxonomy" id="568900"/>
    <lineage>
        <taxon>Eukaryota</taxon>
        <taxon>Sar</taxon>
        <taxon>Stramenopiles</taxon>
        <taxon>Ochrophyta</taxon>
        <taxon>Bacillariophyta</taxon>
        <taxon>Bacillariophyceae</taxon>
        <taxon>Bacillariophycidae</taxon>
        <taxon>Naviculales</taxon>
        <taxon>Naviculaceae</taxon>
        <taxon>Seminavis</taxon>
    </lineage>
</organism>
<dbReference type="AlphaFoldDB" id="A0A9N8ERQ7"/>
<evidence type="ECO:0000313" key="4">
    <source>
        <dbReference type="EMBL" id="CAB9524859.1"/>
    </source>
</evidence>
<comment type="similarity">
    <text evidence="1">Belongs to the glycosyltransferase 47 family.</text>
</comment>
<dbReference type="Pfam" id="PF03016">
    <property type="entry name" value="Exostosin_GT47"/>
    <property type="match status" value="1"/>
</dbReference>
<dbReference type="InterPro" id="IPR040911">
    <property type="entry name" value="Exostosin_GT47"/>
</dbReference>
<feature type="chain" id="PRO_5040256847" evidence="2">
    <location>
        <begin position="24"/>
        <end position="427"/>
    </location>
</feature>
<feature type="signal peptide" evidence="2">
    <location>
        <begin position="1"/>
        <end position="23"/>
    </location>
</feature>
<gene>
    <name evidence="4" type="ORF">SEMRO_1596_G284780.1</name>
</gene>
<comment type="caution">
    <text evidence="4">The sequence shown here is derived from an EMBL/GenBank/DDBJ whole genome shotgun (WGS) entry which is preliminary data.</text>
</comment>
<keyword evidence="5" id="KW-1185">Reference proteome</keyword>
<name>A0A9N8ERQ7_9STRA</name>
<dbReference type="Proteomes" id="UP001153069">
    <property type="component" value="Unassembled WGS sequence"/>
</dbReference>
<feature type="domain" description="Exostosin GT47" evidence="3">
    <location>
        <begin position="206"/>
        <end position="379"/>
    </location>
</feature>
<proteinExistence type="inferred from homology"/>
<evidence type="ECO:0000313" key="5">
    <source>
        <dbReference type="Proteomes" id="UP001153069"/>
    </source>
</evidence>
<evidence type="ECO:0000259" key="3">
    <source>
        <dbReference type="Pfam" id="PF03016"/>
    </source>
</evidence>
<reference evidence="4" key="1">
    <citation type="submission" date="2020-06" db="EMBL/GenBank/DDBJ databases">
        <authorList>
            <consortium name="Plant Systems Biology data submission"/>
        </authorList>
    </citation>
    <scope>NUCLEOTIDE SEQUENCE</scope>
    <source>
        <strain evidence="4">D6</strain>
    </source>
</reference>
<accession>A0A9N8ERQ7</accession>
<protein>
    <submittedName>
        <fullName evidence="4">Exostosin-1</fullName>
    </submittedName>
</protein>
<keyword evidence="2" id="KW-0732">Signal</keyword>
<dbReference type="PANTHER" id="PTHR11062">
    <property type="entry name" value="EXOSTOSIN HEPARAN SULFATE GLYCOSYLTRANSFERASE -RELATED"/>
    <property type="match status" value="1"/>
</dbReference>
<evidence type="ECO:0000256" key="1">
    <source>
        <dbReference type="ARBA" id="ARBA00010271"/>
    </source>
</evidence>
<dbReference type="InterPro" id="IPR004263">
    <property type="entry name" value="Exostosin"/>
</dbReference>
<dbReference type="GO" id="GO:0016757">
    <property type="term" value="F:glycosyltransferase activity"/>
    <property type="evidence" value="ECO:0007669"/>
    <property type="project" value="InterPro"/>
</dbReference>
<sequence>MRDHVEMWALLGFSLLNISYLRAPSVLHQWIESIASQNSRHLRENNINHKRGAQYEITTTNYGWNTPADLNFSRRIVTSEFFNATKQHSHYNASAWADLEANPDPNRTLVVYLDVDSCFDFLYPKYVGNKWWVNAEGEAWGRHSGGGYKKPIQQSCQYIWRAAQSPALTANPKSRLVVLNCFGFRKDNLKQICGRQDGQFSKDIVQNNHQVVFASYSETKSNARPNHDLGLAPPAVKPVDLTAQDRADIEDCRPRKFLFSFQGRGGYGREKLAEAAINHTDDMFVRLAHQKDYADDRMNRNVDTLGYRELLLNSTFGGTPKGDSLYSYRFTETMSAGTIPVVYADDWLPPFNEHVVRWEDAAVFIEEKDALRTREILKAIPKERVCEMQKYVLHVYDTYLANRAGWVRGLTKAALAQSNITLNEMDQ</sequence>
<evidence type="ECO:0000256" key="2">
    <source>
        <dbReference type="SAM" id="SignalP"/>
    </source>
</evidence>
<dbReference type="EMBL" id="CAICTM010001594">
    <property type="protein sequence ID" value="CAB9524859.1"/>
    <property type="molecule type" value="Genomic_DNA"/>
</dbReference>